<sequence length="212" mass="24316">MTIPTHSLLTEPWLTWAIEIQSIAQNGLTYCKNIYDIERYERLRALSAEMLSYKTALPTETVKHLFCSEEGYQTPKVDTRAVIFKNDKILLVQENDGLWSLPGGWCDVLETIHSNTIKEVKEEAGLEVKPTFIIAIHDQHKHNFPPFAYRVLKTFVMCEQLSGEFQSNTETLQSDYFALDELPPLDEAKNTAAQIALCFQARHSKSWTTLFD</sequence>
<dbReference type="PROSITE" id="PS51462">
    <property type="entry name" value="NUDIX"/>
    <property type="match status" value="1"/>
</dbReference>
<dbReference type="Pfam" id="PF00293">
    <property type="entry name" value="NUDIX"/>
    <property type="match status" value="1"/>
</dbReference>
<dbReference type="EMBL" id="MLHN01000007">
    <property type="protein sequence ID" value="OOF51187.1"/>
    <property type="molecule type" value="Genomic_DNA"/>
</dbReference>
<evidence type="ECO:0000259" key="3">
    <source>
        <dbReference type="PROSITE" id="PS51462"/>
    </source>
</evidence>
<dbReference type="STRING" id="1908264.BKK54_03585"/>
<dbReference type="RefSeq" id="WP_077541607.1">
    <property type="nucleotide sequence ID" value="NZ_MLHN01000007.1"/>
</dbReference>
<keyword evidence="5" id="KW-1185">Reference proteome</keyword>
<organism evidence="4 5">
    <name type="scientific">Rodentibacter genomosp. 1</name>
    <dbReference type="NCBI Taxonomy" id="1908264"/>
    <lineage>
        <taxon>Bacteria</taxon>
        <taxon>Pseudomonadati</taxon>
        <taxon>Pseudomonadota</taxon>
        <taxon>Gammaproteobacteria</taxon>
        <taxon>Pasteurellales</taxon>
        <taxon>Pasteurellaceae</taxon>
        <taxon>Rodentibacter</taxon>
    </lineage>
</organism>
<accession>A0A1V3J7R2</accession>
<feature type="domain" description="Nudix hydrolase" evidence="3">
    <location>
        <begin position="74"/>
        <end position="201"/>
    </location>
</feature>
<dbReference type="SUPFAM" id="SSF55811">
    <property type="entry name" value="Nudix"/>
    <property type="match status" value="1"/>
</dbReference>
<evidence type="ECO:0000256" key="2">
    <source>
        <dbReference type="ARBA" id="ARBA00022801"/>
    </source>
</evidence>
<dbReference type="GO" id="GO:0016787">
    <property type="term" value="F:hydrolase activity"/>
    <property type="evidence" value="ECO:0007669"/>
    <property type="project" value="UniProtKB-KW"/>
</dbReference>
<dbReference type="InterPro" id="IPR000086">
    <property type="entry name" value="NUDIX_hydrolase_dom"/>
</dbReference>
<dbReference type="PANTHER" id="PTHR43046">
    <property type="entry name" value="GDP-MANNOSE MANNOSYL HYDROLASE"/>
    <property type="match status" value="1"/>
</dbReference>
<evidence type="ECO:0000313" key="5">
    <source>
        <dbReference type="Proteomes" id="UP000188481"/>
    </source>
</evidence>
<gene>
    <name evidence="4" type="ORF">BKK54_03585</name>
</gene>
<dbReference type="Pfam" id="PF12535">
    <property type="entry name" value="Nudix_N"/>
    <property type="match status" value="1"/>
</dbReference>
<dbReference type="InterPro" id="IPR015797">
    <property type="entry name" value="NUDIX_hydrolase-like_dom_sf"/>
</dbReference>
<evidence type="ECO:0000313" key="4">
    <source>
        <dbReference type="EMBL" id="OOF51187.1"/>
    </source>
</evidence>
<dbReference type="Gene3D" id="3.90.79.10">
    <property type="entry name" value="Nucleoside Triphosphate Pyrophosphohydrolase"/>
    <property type="match status" value="1"/>
</dbReference>
<dbReference type="PANTHER" id="PTHR43046:SF16">
    <property type="entry name" value="ADP-RIBOSE PYROPHOSPHATASE YJHB-RELATED"/>
    <property type="match status" value="1"/>
</dbReference>
<protein>
    <submittedName>
        <fullName evidence="4">DNA mismatch repair protein MutT</fullName>
    </submittedName>
</protein>
<dbReference type="Proteomes" id="UP000188481">
    <property type="component" value="Unassembled WGS sequence"/>
</dbReference>
<comment type="cofactor">
    <cofactor evidence="1">
        <name>Mg(2+)</name>
        <dbReference type="ChEBI" id="CHEBI:18420"/>
    </cofactor>
</comment>
<name>A0A1V3J7R2_9PAST</name>
<dbReference type="InterPro" id="IPR059176">
    <property type="entry name" value="UDP-X_N"/>
</dbReference>
<comment type="caution">
    <text evidence="4">The sequence shown here is derived from an EMBL/GenBank/DDBJ whole genome shotgun (WGS) entry which is preliminary data.</text>
</comment>
<dbReference type="AlphaFoldDB" id="A0A1V3J7R2"/>
<evidence type="ECO:0000256" key="1">
    <source>
        <dbReference type="ARBA" id="ARBA00001946"/>
    </source>
</evidence>
<keyword evidence="2" id="KW-0378">Hydrolase</keyword>
<proteinExistence type="predicted"/>
<reference evidence="4 5" key="1">
    <citation type="submission" date="2016-10" db="EMBL/GenBank/DDBJ databases">
        <title>Rodentibacter gen. nov. and new species.</title>
        <authorList>
            <person name="Christensen H."/>
        </authorList>
    </citation>
    <scope>NUCLEOTIDE SEQUENCE [LARGE SCALE GENOMIC DNA]</scope>
    <source>
        <strain evidence="5">ppn416</strain>
    </source>
</reference>
<dbReference type="CDD" id="cd18889">
    <property type="entry name" value="NUDIX_ADPRase"/>
    <property type="match status" value="1"/>
</dbReference>
<dbReference type="Gene3D" id="6.10.250.1120">
    <property type="match status" value="1"/>
</dbReference>